<evidence type="ECO:0000313" key="3">
    <source>
        <dbReference type="Proteomes" id="UP001325680"/>
    </source>
</evidence>
<evidence type="ECO:0008006" key="4">
    <source>
        <dbReference type="Google" id="ProtNLM"/>
    </source>
</evidence>
<dbReference type="Proteomes" id="UP001325680">
    <property type="component" value="Chromosome"/>
</dbReference>
<dbReference type="PANTHER" id="PTHR42754:SF1">
    <property type="entry name" value="LIPOPROTEIN"/>
    <property type="match status" value="1"/>
</dbReference>
<reference evidence="2 3" key="1">
    <citation type="submission" date="2023-12" db="EMBL/GenBank/DDBJ databases">
        <title>Genome sequencing and assembly of bacterial species from a model synthetic community.</title>
        <authorList>
            <person name="Hogle S.L."/>
        </authorList>
    </citation>
    <scope>NUCLEOTIDE SEQUENCE [LARGE SCALE GENOMIC DNA]</scope>
    <source>
        <strain evidence="2 3">HAMBI_3031</strain>
    </source>
</reference>
<dbReference type="RefSeq" id="WP_162817825.1">
    <property type="nucleotide sequence ID" value="NZ_CP139960.1"/>
</dbReference>
<dbReference type="EMBL" id="CP139960">
    <property type="protein sequence ID" value="WQD37749.1"/>
    <property type="molecule type" value="Genomic_DNA"/>
</dbReference>
<keyword evidence="1" id="KW-0732">Signal</keyword>
<evidence type="ECO:0000256" key="1">
    <source>
        <dbReference type="SAM" id="SignalP"/>
    </source>
</evidence>
<organism evidence="2 3">
    <name type="scientific">Niabella yanshanensis</name>
    <dbReference type="NCBI Taxonomy" id="577386"/>
    <lineage>
        <taxon>Bacteria</taxon>
        <taxon>Pseudomonadati</taxon>
        <taxon>Bacteroidota</taxon>
        <taxon>Chitinophagia</taxon>
        <taxon>Chitinophagales</taxon>
        <taxon>Chitinophagaceae</taxon>
        <taxon>Niabella</taxon>
    </lineage>
</organism>
<evidence type="ECO:0000313" key="2">
    <source>
        <dbReference type="EMBL" id="WQD37749.1"/>
    </source>
</evidence>
<sequence>MKTFLIVFLMVSAFIADINAQAPAIEWQKALGGTREDGAYAVQSTIDGGYIIAGSTNSTNGDLSGVPSQLNDDCWIIKVNSAGAIEWQKKYGSGGLDIVNDIKQTSEGGYIFIGRNNAVTTPDGDVTSGQGSWLVKLSGTGNIEWQASLGITGQSVEQTVDGGYVVGGSSFVARYSAAGARQWITNFPYAIVAIDATTDGGVVATGEATTSNRSDIKVVKLNGAGVIVLDKEFGTLGYEGSNDILQTTDGGYIVVGYASGVGEDHVHHYKGSADAWLVKLNSNMDTVWTNAIGGSNYDIARKVIQVNGGYIIAGETGSTDGDVSGYKGGAKDAWVFRLDDNGNLIWQKCFGGSANDIFYDVCQGSNGGYLAAGHTYSNDGDISGAHGSADLWIVKLDEDQVLPVRFGVVNATLKESMLSVNWTTLSETNCSHYIVEASANGSSFKTISDKIFTRASEGNSYTPLQYRFTRSYTIFQAMTLLLLGLSVFSKRKFSPAACLIIISGILIISSCKKSGSDIAYNKDHELYIRVVQVDEDGTKSYSEIIKVVQQ</sequence>
<gene>
    <name evidence="2" type="ORF">U0035_18950</name>
</gene>
<feature type="signal peptide" evidence="1">
    <location>
        <begin position="1"/>
        <end position="20"/>
    </location>
</feature>
<proteinExistence type="predicted"/>
<dbReference type="PANTHER" id="PTHR42754">
    <property type="entry name" value="ENDOGLUCANASE"/>
    <property type="match status" value="1"/>
</dbReference>
<keyword evidence="3" id="KW-1185">Reference proteome</keyword>
<protein>
    <recommendedName>
        <fullName evidence="4">T9SS C-terminal target domain-containing protein</fullName>
    </recommendedName>
</protein>
<accession>A0ABZ0W479</accession>
<feature type="chain" id="PRO_5047156605" description="T9SS C-terminal target domain-containing protein" evidence="1">
    <location>
        <begin position="21"/>
        <end position="550"/>
    </location>
</feature>
<name>A0ABZ0W479_9BACT</name>